<protein>
    <recommendedName>
        <fullName evidence="2">PhoD-like phosphatase domain-containing protein</fullName>
    </recommendedName>
</protein>
<dbReference type="AlphaFoldDB" id="A0A167F1L5"/>
<dbReference type="PANTHER" id="PTHR46689:SF1">
    <property type="entry name" value="PHOD-LIKE PHOSPHATASE DOMAIN-CONTAINING PROTEIN"/>
    <property type="match status" value="1"/>
</dbReference>
<dbReference type="CDD" id="cd07389">
    <property type="entry name" value="MPP_PhoD"/>
    <property type="match status" value="1"/>
</dbReference>
<dbReference type="PANTHER" id="PTHR46689">
    <property type="entry name" value="MEMBRANE PROTEIN, PUTATIVE-RELATED"/>
    <property type="match status" value="1"/>
</dbReference>
<feature type="domain" description="PhoD-like phosphatase" evidence="2">
    <location>
        <begin position="402"/>
        <end position="559"/>
    </location>
</feature>
<evidence type="ECO:0000313" key="3">
    <source>
        <dbReference type="EMBL" id="ANB14711.1"/>
    </source>
</evidence>
<keyword evidence="4" id="KW-1185">Reference proteome</keyword>
<dbReference type="RefSeq" id="XP_018737188.1">
    <property type="nucleotide sequence ID" value="XM_018879255.1"/>
</dbReference>
<evidence type="ECO:0000313" key="4">
    <source>
        <dbReference type="Proteomes" id="UP000189580"/>
    </source>
</evidence>
<dbReference type="InterPro" id="IPR038607">
    <property type="entry name" value="PhoD-like_sf"/>
</dbReference>
<dbReference type="Pfam" id="PF19050">
    <property type="entry name" value="PhoD_2"/>
    <property type="match status" value="2"/>
</dbReference>
<dbReference type="SUPFAM" id="SSF56300">
    <property type="entry name" value="Metallo-dependent phosphatases"/>
    <property type="match status" value="1"/>
</dbReference>
<reference evidence="3 4" key="1">
    <citation type="submission" date="2016-02" db="EMBL/GenBank/DDBJ databases">
        <title>Complete genome sequence and transcriptome regulation of the pentose utilising yeast Sugiyamaella lignohabitans.</title>
        <authorList>
            <person name="Bellasio M."/>
            <person name="Peymann A."/>
            <person name="Valli M."/>
            <person name="Sipitzky M."/>
            <person name="Graf A."/>
            <person name="Sauer M."/>
            <person name="Marx H."/>
            <person name="Mattanovich D."/>
        </authorList>
    </citation>
    <scope>NUCLEOTIDE SEQUENCE [LARGE SCALE GENOMIC DNA]</scope>
    <source>
        <strain evidence="3 4">CBS 10342</strain>
    </source>
</reference>
<feature type="domain" description="PhoD-like phosphatase" evidence="2">
    <location>
        <begin position="123"/>
        <end position="392"/>
    </location>
</feature>
<feature type="region of interest" description="Disordered" evidence="1">
    <location>
        <begin position="560"/>
        <end position="579"/>
    </location>
</feature>
<proteinExistence type="predicted"/>
<feature type="compositionally biased region" description="Polar residues" evidence="1">
    <location>
        <begin position="566"/>
        <end position="579"/>
    </location>
</feature>
<name>A0A167F1L5_9ASCO</name>
<evidence type="ECO:0000259" key="2">
    <source>
        <dbReference type="Pfam" id="PF19050"/>
    </source>
</evidence>
<dbReference type="InterPro" id="IPR043904">
    <property type="entry name" value="PhoD_2-like"/>
</dbReference>
<dbReference type="GeneID" id="30034216"/>
<dbReference type="Gene3D" id="3.60.21.70">
    <property type="entry name" value="PhoD-like phosphatase"/>
    <property type="match status" value="1"/>
</dbReference>
<dbReference type="KEGG" id="slb:AWJ20_2318"/>
<dbReference type="InterPro" id="IPR029052">
    <property type="entry name" value="Metallo-depent_PP-like"/>
</dbReference>
<dbReference type="EMBL" id="CP014503">
    <property type="protein sequence ID" value="ANB14711.1"/>
    <property type="molecule type" value="Genomic_DNA"/>
</dbReference>
<organism evidence="3 4">
    <name type="scientific">Sugiyamaella lignohabitans</name>
    <dbReference type="NCBI Taxonomy" id="796027"/>
    <lineage>
        <taxon>Eukaryota</taxon>
        <taxon>Fungi</taxon>
        <taxon>Dikarya</taxon>
        <taxon>Ascomycota</taxon>
        <taxon>Saccharomycotina</taxon>
        <taxon>Dipodascomycetes</taxon>
        <taxon>Dipodascales</taxon>
        <taxon>Trichomonascaceae</taxon>
        <taxon>Sugiyamaella</taxon>
    </lineage>
</organism>
<evidence type="ECO:0000256" key="1">
    <source>
        <dbReference type="SAM" id="MobiDB-lite"/>
    </source>
</evidence>
<gene>
    <name evidence="3" type="ORF">AWJ20_2318</name>
</gene>
<dbReference type="Proteomes" id="UP000189580">
    <property type="component" value="Chromosome b"/>
</dbReference>
<dbReference type="OrthoDB" id="2419400at2759"/>
<dbReference type="GO" id="GO:0016020">
    <property type="term" value="C:membrane"/>
    <property type="evidence" value="ECO:0007669"/>
    <property type="project" value="TreeGrafter"/>
</dbReference>
<dbReference type="InterPro" id="IPR018946">
    <property type="entry name" value="PhoD-like_MPP"/>
</dbReference>
<accession>A0A167F1L5</accession>
<sequence length="619" mass="69939">MNDTQQDIWRGSIMIVTNDATSDYSTPPFLNVTIEPLVDPSASANTGVEGSALNGGSASHGNTTTVESNKIYGEYGVSFWRFDLNLNLIDSEQRVTYSINAGSDSLGSSSPSPTETFYIPSRNQDMNIMFYSCNGFSLGVAPEKFKGQLWNDVLEQHENKYHFHVMLGGGDQLYCDKVKIATESVKKWSEEKNPFKKRTAPMQPEEKAEIDQFYLWHYISWFGLGYFYGPHGRTLQPGWPKALAKIPMINIFDDHDIIDGFGSYTDGIMKSPHFSGIGRAAFKYYLLFQHCVAPEEPTSKEPSWVMSPRPGPYMGEHARSVYARLGQSIAFYGLDCRTERSHHQVCEDATYDAMFSRINHEVKQSNGQIKHLVIMLGVPIAYPRMVWLERILTSDLLMPLKMLTRKGYFSGLSNEFDDGIEILDDLDDHWCARHHKKERNEFVSRMQAFSKSTGVRITILGGDVHLAGVGRFYSRKPVPPEKDYRHMLNIISSAIVNTPPPDKLADFLNKRNKIHHFGSDTDEDMVKIFPVDVDNSHRNNDRLLPRRNWCSIIATHGQGQARRAGQINSTGEPPVSNSRETLYPDLPGTLSVILHMEKNDQDPASVTIPYEVLVPPLEL</sequence>